<reference evidence="4" key="1">
    <citation type="submission" date="2022-10" db="EMBL/GenBank/DDBJ databases">
        <title>Tapping the CABI collections for fungal endophytes: first genome assemblies for Collariella, Neodidymelliopsis, Ascochyta clinopodiicola, Didymella pomorum, Didymosphaeria variabile, Neocosmospora piperis and Neocucurbitaria cava.</title>
        <authorList>
            <person name="Hill R."/>
        </authorList>
    </citation>
    <scope>NUCLEOTIDE SEQUENCE</scope>
    <source>
        <strain evidence="4">IMI 356814</strain>
    </source>
</reference>
<dbReference type="GO" id="GO:0016491">
    <property type="term" value="F:oxidoreductase activity"/>
    <property type="evidence" value="ECO:0007669"/>
    <property type="project" value="UniProtKB-KW"/>
</dbReference>
<sequence length="286" mass="30078">MRCIGLMIAKALSSAGASKVYILGRRKEKLSSAASQHANLIPVQCDITSKSSLQSAVDYITHDAGHINLFVANSGILGPFATILPTQTAAEVRKNMFEDASMEDFTNTFNLNVTANYFSIMAFIELLDKGNKVAVKGEGKEGQSGAYGKALKAGGNVPSIQSQVIITSSVGAYLRDCLCPPAYAGSKAAVVHLVKQSSTVLAGLGIRVNGLAPGFFPSEMAEGLIKGRDPGTEGIDDQQFIPARRFGGQEEMGGTVLYLASRAGSFCNGLILVNDGGRLAVTMSTY</sequence>
<protein>
    <submittedName>
        <fullName evidence="4">Uncharacterized protein</fullName>
    </submittedName>
</protein>
<evidence type="ECO:0000256" key="2">
    <source>
        <dbReference type="ARBA" id="ARBA00022857"/>
    </source>
</evidence>
<keyword evidence="3" id="KW-0560">Oxidoreductase</keyword>
<dbReference type="PANTHER" id="PTHR43618">
    <property type="entry name" value="7-ALPHA-HYDROXYSTEROID DEHYDROGENASE"/>
    <property type="match status" value="1"/>
</dbReference>
<gene>
    <name evidence="4" type="ORF">N0V83_007871</name>
</gene>
<evidence type="ECO:0000256" key="1">
    <source>
        <dbReference type="ARBA" id="ARBA00006484"/>
    </source>
</evidence>
<dbReference type="SUPFAM" id="SSF51735">
    <property type="entry name" value="NAD(P)-binding Rossmann-fold domains"/>
    <property type="match status" value="1"/>
</dbReference>
<evidence type="ECO:0000313" key="5">
    <source>
        <dbReference type="Proteomes" id="UP001140560"/>
    </source>
</evidence>
<comment type="similarity">
    <text evidence="1">Belongs to the short-chain dehydrogenases/reductases (SDR) family.</text>
</comment>
<organism evidence="4 5">
    <name type="scientific">Neocucurbitaria cava</name>
    <dbReference type="NCBI Taxonomy" id="798079"/>
    <lineage>
        <taxon>Eukaryota</taxon>
        <taxon>Fungi</taxon>
        <taxon>Dikarya</taxon>
        <taxon>Ascomycota</taxon>
        <taxon>Pezizomycotina</taxon>
        <taxon>Dothideomycetes</taxon>
        <taxon>Pleosporomycetidae</taxon>
        <taxon>Pleosporales</taxon>
        <taxon>Pleosporineae</taxon>
        <taxon>Cucurbitariaceae</taxon>
        <taxon>Neocucurbitaria</taxon>
    </lineage>
</organism>
<keyword evidence="5" id="KW-1185">Reference proteome</keyword>
<dbReference type="EMBL" id="JAPEUY010000014">
    <property type="protein sequence ID" value="KAJ4366235.1"/>
    <property type="molecule type" value="Genomic_DNA"/>
</dbReference>
<name>A0A9W8Y5M3_9PLEO</name>
<dbReference type="InterPro" id="IPR036291">
    <property type="entry name" value="NAD(P)-bd_dom_sf"/>
</dbReference>
<dbReference type="CDD" id="cd05233">
    <property type="entry name" value="SDR_c"/>
    <property type="match status" value="1"/>
</dbReference>
<dbReference type="Gene3D" id="3.40.50.720">
    <property type="entry name" value="NAD(P)-binding Rossmann-like Domain"/>
    <property type="match status" value="1"/>
</dbReference>
<evidence type="ECO:0000313" key="4">
    <source>
        <dbReference type="EMBL" id="KAJ4366235.1"/>
    </source>
</evidence>
<dbReference type="Pfam" id="PF13561">
    <property type="entry name" value="adh_short_C2"/>
    <property type="match status" value="1"/>
</dbReference>
<dbReference type="InterPro" id="IPR052178">
    <property type="entry name" value="Sec_Metab_Biosynth_SDR"/>
</dbReference>
<accession>A0A9W8Y5M3</accession>
<keyword evidence="2" id="KW-0521">NADP</keyword>
<dbReference type="Proteomes" id="UP001140560">
    <property type="component" value="Unassembled WGS sequence"/>
</dbReference>
<comment type="caution">
    <text evidence="4">The sequence shown here is derived from an EMBL/GenBank/DDBJ whole genome shotgun (WGS) entry which is preliminary data.</text>
</comment>
<dbReference type="Pfam" id="PF00106">
    <property type="entry name" value="adh_short"/>
    <property type="match status" value="1"/>
</dbReference>
<dbReference type="PANTHER" id="PTHR43618:SF18">
    <property type="entry name" value="SHORT CHAIN DEHYDROGENASE_REDUCTASE FAMILY (AFU_ORTHOLOGUE AFUA_5G12480)"/>
    <property type="match status" value="1"/>
</dbReference>
<proteinExistence type="inferred from homology"/>
<dbReference type="OrthoDB" id="2898618at2759"/>
<dbReference type="PRINTS" id="PR00081">
    <property type="entry name" value="GDHRDH"/>
</dbReference>
<dbReference type="AlphaFoldDB" id="A0A9W8Y5M3"/>
<evidence type="ECO:0000256" key="3">
    <source>
        <dbReference type="ARBA" id="ARBA00023002"/>
    </source>
</evidence>
<dbReference type="InterPro" id="IPR002347">
    <property type="entry name" value="SDR_fam"/>
</dbReference>